<organism evidence="5 6">
    <name type="scientific">Faecalibacterium prausnitzii</name>
    <dbReference type="NCBI Taxonomy" id="853"/>
    <lineage>
        <taxon>Bacteria</taxon>
        <taxon>Bacillati</taxon>
        <taxon>Bacillota</taxon>
        <taxon>Clostridia</taxon>
        <taxon>Eubacteriales</taxon>
        <taxon>Oscillospiraceae</taxon>
        <taxon>Faecalibacterium</taxon>
    </lineage>
</organism>
<evidence type="ECO:0000259" key="4">
    <source>
        <dbReference type="Pfam" id="PF20629"/>
    </source>
</evidence>
<dbReference type="InterPro" id="IPR048332">
    <property type="entry name" value="GD_AH_C"/>
</dbReference>
<dbReference type="Pfam" id="PF04295">
    <property type="entry name" value="GD_AH_second"/>
    <property type="match status" value="1"/>
</dbReference>
<evidence type="ECO:0000259" key="3">
    <source>
        <dbReference type="Pfam" id="PF04295"/>
    </source>
</evidence>
<dbReference type="InterPro" id="IPR007392">
    <property type="entry name" value="GD_AH_second"/>
</dbReference>
<feature type="domain" description="D-galactarate/Altronate dehydratase C-terminal" evidence="4">
    <location>
        <begin position="143"/>
        <end position="379"/>
    </location>
</feature>
<reference evidence="5 6" key="1">
    <citation type="submission" date="2018-02" db="EMBL/GenBank/DDBJ databases">
        <title>Complete genome sequencing of Faecalibacterium prausnitzii strains isolated from the human gut.</title>
        <authorList>
            <person name="Fitzgerald B.C."/>
            <person name="Shkoporov A.N."/>
            <person name="Ross P.R."/>
            <person name="Hill C."/>
        </authorList>
    </citation>
    <scope>NUCLEOTIDE SEQUENCE [LARGE SCALE GENOMIC DNA]</scope>
    <source>
        <strain evidence="5 6">APC923/61-1</strain>
    </source>
</reference>
<dbReference type="PANTHER" id="PTHR30536">
    <property type="entry name" value="ALTRONATE/GALACTARATE DEHYDRATASE"/>
    <property type="match status" value="1"/>
</dbReference>
<accession>A0A329UBI0</accession>
<name>A0A329UBI0_9FIRM</name>
<dbReference type="Proteomes" id="UP000250583">
    <property type="component" value="Unassembled WGS sequence"/>
</dbReference>
<dbReference type="PANTHER" id="PTHR30536:SF5">
    <property type="entry name" value="ALTRONATE DEHYDRATASE"/>
    <property type="match status" value="1"/>
</dbReference>
<dbReference type="RefSeq" id="WP_112148495.1">
    <property type="nucleotide sequence ID" value="NZ_PRLE01000003.1"/>
</dbReference>
<dbReference type="OrthoDB" id="9804574at2"/>
<dbReference type="InterPro" id="IPR052172">
    <property type="entry name" value="UxaA_altronate/galactarate_dh"/>
</dbReference>
<keyword evidence="2" id="KW-0456">Lyase</keyword>
<feature type="domain" description="D-galactarate/Altronate dehydratase second" evidence="3">
    <location>
        <begin position="5"/>
        <end position="133"/>
    </location>
</feature>
<protein>
    <submittedName>
        <fullName evidence="5">Carbohydrate hydrolase</fullName>
    </submittedName>
</protein>
<keyword evidence="5" id="KW-0378">Hydrolase</keyword>
<dbReference type="GO" id="GO:0016787">
    <property type="term" value="F:hydrolase activity"/>
    <property type="evidence" value="ECO:0007669"/>
    <property type="project" value="UniProtKB-KW"/>
</dbReference>
<evidence type="ECO:0000256" key="2">
    <source>
        <dbReference type="ARBA" id="ARBA00023239"/>
    </source>
</evidence>
<evidence type="ECO:0000313" key="6">
    <source>
        <dbReference type="Proteomes" id="UP000250583"/>
    </source>
</evidence>
<gene>
    <name evidence="5" type="ORF">C4N22_07300</name>
</gene>
<comment type="similarity">
    <text evidence="1">Belongs to the UxaA family.</text>
</comment>
<dbReference type="GO" id="GO:0016829">
    <property type="term" value="F:lyase activity"/>
    <property type="evidence" value="ECO:0007669"/>
    <property type="project" value="UniProtKB-KW"/>
</dbReference>
<dbReference type="AlphaFoldDB" id="A0A329UBI0"/>
<dbReference type="GO" id="GO:0019698">
    <property type="term" value="P:D-galacturonate catabolic process"/>
    <property type="evidence" value="ECO:0007669"/>
    <property type="project" value="TreeGrafter"/>
</dbReference>
<proteinExistence type="inferred from homology"/>
<dbReference type="Pfam" id="PF20629">
    <property type="entry name" value="GD_AH_C"/>
    <property type="match status" value="1"/>
</dbReference>
<dbReference type="EMBL" id="PRLE01000003">
    <property type="protein sequence ID" value="RAW59521.1"/>
    <property type="molecule type" value="Genomic_DNA"/>
</dbReference>
<evidence type="ECO:0000256" key="1">
    <source>
        <dbReference type="ARBA" id="ARBA00010986"/>
    </source>
</evidence>
<sequence>MQFWGYKRKEGRAGIRNHVLILPTCACGSESCRIVASQVRGAVNIVFNTGCSDVAANTAMSQKVLTGFACNPNVYGVVIIGLGCETVPHAKLREKIQAMTSKPVVSFGIQEEGGTLKTIEKAVRAASKMAAEAAMQPKELCDISELMLGIECGGSDATSGIASNPAVGELSDLLVDLGATTMMSESIEWIGGEHLLAKRAAAPAIHNQIIQVCKDYEAHLKSAGQDCRAGQPTPGNKAGGLSTLDEKSLGCIRKGGTRPIVEVLEQAVPPTKRGAVVMDTAGYDISSVTSMVAAGCNAVIFTTGRGTCTGNAIVPVLKVTANARTYQHMEDNMDVDLSPIVRGEKTYQEMGAEMLNNIQDICNGKMTKAEAFGFSDIAVDHVCRFV</sequence>
<evidence type="ECO:0000313" key="5">
    <source>
        <dbReference type="EMBL" id="RAW59521.1"/>
    </source>
</evidence>
<comment type="caution">
    <text evidence="5">The sequence shown here is derived from an EMBL/GenBank/DDBJ whole genome shotgun (WGS) entry which is preliminary data.</text>
</comment>